<accession>G7YBB5</accession>
<dbReference type="InterPro" id="IPR043502">
    <property type="entry name" value="DNA/RNA_pol_sf"/>
</dbReference>
<dbReference type="Proteomes" id="UP000008909">
    <property type="component" value="Unassembled WGS sequence"/>
</dbReference>
<keyword evidence="2" id="KW-1185">Reference proteome</keyword>
<dbReference type="PANTHER" id="PTHR47331">
    <property type="entry name" value="PHD-TYPE DOMAIN-CONTAINING PROTEIN"/>
    <property type="match status" value="1"/>
</dbReference>
<sequence>MEHADVVLIFKKEEKMQLFLSEPTKVIPSFDLLATQRLMYIIHYCTGGAKAAIEGCVLFPESDGFLKTMDILPKEFGRPHDIAQSFIDSILVGGPIAAEDNDALKKLVREMDSCEIALTKMGYIAALNCSTNLKRIVMRLPRHLQREWAKVADNILHEPKEPSIPKLTQFLERNLSAVTNMYGQLAGGANRVFSRGVDDISRRGKLPRSHFNAVASKALIFPVCTALHSLCNCAAFQAKSPEEKLQALRERKLCFSCLKLDHRADKCRAHNHCGVSRCGFLPVRLLGPNGAVLSYALLRDESDSTLLSLEVADRIGLKETAYSTDKLPLMRPTVPSREFLRRWSHLRDTTLPRIASQKVSILIDTNVPDAHRVIKQRVRTSKTPYASLTVFGWVVLGPSGSSGSKTTTINHLNTQQTIESDIIRLFEPEFSDQRPKSDTSMSIEEKRVLSLAKQSISFMNGHCHVRLPWKHRTPEFYEINVYPFGATSSPFCATFSLRQTAYDNCESFDENTFRIVERNYCVDDCLVSVDSAHKALRLVDQLPRFLKRGGFHLHKWVSNNDEVFSHIPVYKRATDLVSLNSLHPDTHKTLGLFKCVKTDSFKFKLTMPGRPVANRGIPSCAVSLYDPLGYVAPLLLHPKYLLQEVCRSKRGWDEEFNQTIQDAWKKWRNDIQIIESLVIPRCVKSKQFVIEHQSLHIFSDASEVGYGAVAYLRCESLQQVHCSLLMGKSRVAPIKSVTLPRLELQAAVLAVRLMCHLLKQLE</sequence>
<feature type="non-terminal residue" evidence="1">
    <location>
        <position position="762"/>
    </location>
</feature>
<evidence type="ECO:0000313" key="2">
    <source>
        <dbReference type="Proteomes" id="UP000008909"/>
    </source>
</evidence>
<dbReference type="Pfam" id="PF05380">
    <property type="entry name" value="Peptidase_A17"/>
    <property type="match status" value="1"/>
</dbReference>
<protein>
    <submittedName>
        <fullName evidence="1">WDFY family member 4</fullName>
    </submittedName>
</protein>
<evidence type="ECO:0000313" key="1">
    <source>
        <dbReference type="EMBL" id="GAA50249.1"/>
    </source>
</evidence>
<reference evidence="1" key="1">
    <citation type="journal article" date="2011" name="Genome Biol.">
        <title>The draft genome of the carcinogenic human liver fluke Clonorchis sinensis.</title>
        <authorList>
            <person name="Wang X."/>
            <person name="Chen W."/>
            <person name="Huang Y."/>
            <person name="Sun J."/>
            <person name="Men J."/>
            <person name="Liu H."/>
            <person name="Luo F."/>
            <person name="Guo L."/>
            <person name="Lv X."/>
            <person name="Deng C."/>
            <person name="Zhou C."/>
            <person name="Fan Y."/>
            <person name="Li X."/>
            <person name="Huang L."/>
            <person name="Hu Y."/>
            <person name="Liang C."/>
            <person name="Hu X."/>
            <person name="Xu J."/>
            <person name="Yu X."/>
        </authorList>
    </citation>
    <scope>NUCLEOTIDE SEQUENCE [LARGE SCALE GENOMIC DNA]</scope>
    <source>
        <strain evidence="1">Henan</strain>
    </source>
</reference>
<proteinExistence type="predicted"/>
<dbReference type="AlphaFoldDB" id="G7YBB5"/>
<name>G7YBB5_CLOSI</name>
<dbReference type="SUPFAM" id="SSF56672">
    <property type="entry name" value="DNA/RNA polymerases"/>
    <property type="match status" value="1"/>
</dbReference>
<dbReference type="PANTHER" id="PTHR47331:SF4">
    <property type="entry name" value="PEPTIDASE S1 DOMAIN-CONTAINING PROTEIN"/>
    <property type="match status" value="1"/>
</dbReference>
<organism evidence="1 2">
    <name type="scientific">Clonorchis sinensis</name>
    <name type="common">Chinese liver fluke</name>
    <dbReference type="NCBI Taxonomy" id="79923"/>
    <lineage>
        <taxon>Eukaryota</taxon>
        <taxon>Metazoa</taxon>
        <taxon>Spiralia</taxon>
        <taxon>Lophotrochozoa</taxon>
        <taxon>Platyhelminthes</taxon>
        <taxon>Trematoda</taxon>
        <taxon>Digenea</taxon>
        <taxon>Opisthorchiida</taxon>
        <taxon>Opisthorchiata</taxon>
        <taxon>Opisthorchiidae</taxon>
        <taxon>Clonorchis</taxon>
    </lineage>
</organism>
<dbReference type="InterPro" id="IPR008042">
    <property type="entry name" value="Retrotrans_Pao"/>
</dbReference>
<reference key="2">
    <citation type="submission" date="2011-10" db="EMBL/GenBank/DDBJ databases">
        <title>The genome and transcriptome sequence of Clonorchis sinensis provide insights into the carcinogenic liver fluke.</title>
        <authorList>
            <person name="Wang X."/>
            <person name="Huang Y."/>
            <person name="Chen W."/>
            <person name="Liu H."/>
            <person name="Guo L."/>
            <person name="Chen Y."/>
            <person name="Luo F."/>
            <person name="Zhou W."/>
            <person name="Sun J."/>
            <person name="Mao Q."/>
            <person name="Liang P."/>
            <person name="Zhou C."/>
            <person name="Tian Y."/>
            <person name="Men J."/>
            <person name="Lv X."/>
            <person name="Huang L."/>
            <person name="Zhou J."/>
            <person name="Hu Y."/>
            <person name="Li R."/>
            <person name="Zhang F."/>
            <person name="Lei H."/>
            <person name="Li X."/>
            <person name="Hu X."/>
            <person name="Liang C."/>
            <person name="Xu J."/>
            <person name="Wu Z."/>
            <person name="Yu X."/>
        </authorList>
    </citation>
    <scope>NUCLEOTIDE SEQUENCE</scope>
    <source>
        <strain>Henan</strain>
    </source>
</reference>
<dbReference type="EMBL" id="DF143026">
    <property type="protein sequence ID" value="GAA50249.1"/>
    <property type="molecule type" value="Genomic_DNA"/>
</dbReference>
<gene>
    <name evidence="1" type="ORF">CLF_104285</name>
</gene>